<proteinExistence type="predicted"/>
<dbReference type="Pfam" id="PF12698">
    <property type="entry name" value="ABC2_membrane_3"/>
    <property type="match status" value="1"/>
</dbReference>
<dbReference type="InterPro" id="IPR013525">
    <property type="entry name" value="ABC2_TM"/>
</dbReference>
<evidence type="ECO:0000256" key="2">
    <source>
        <dbReference type="ARBA" id="ARBA00022692"/>
    </source>
</evidence>
<dbReference type="InterPro" id="IPR047817">
    <property type="entry name" value="ABC2_TM_bact-type"/>
</dbReference>
<evidence type="ECO:0000259" key="6">
    <source>
        <dbReference type="PROSITE" id="PS51012"/>
    </source>
</evidence>
<gene>
    <name evidence="7" type="ORF">JRV97_00830</name>
</gene>
<feature type="transmembrane region" description="Helical" evidence="5">
    <location>
        <begin position="254"/>
        <end position="277"/>
    </location>
</feature>
<evidence type="ECO:0000313" key="7">
    <source>
        <dbReference type="EMBL" id="WGS65131.1"/>
    </source>
</evidence>
<organism evidence="7 8">
    <name type="scientific">Marinitoga aeolica</name>
    <dbReference type="NCBI Taxonomy" id="2809031"/>
    <lineage>
        <taxon>Bacteria</taxon>
        <taxon>Thermotogati</taxon>
        <taxon>Thermotogota</taxon>
        <taxon>Thermotogae</taxon>
        <taxon>Petrotogales</taxon>
        <taxon>Petrotogaceae</taxon>
        <taxon>Marinitoga</taxon>
    </lineage>
</organism>
<name>A0ABY8PR85_9BACT</name>
<feature type="transmembrane region" description="Helical" evidence="5">
    <location>
        <begin position="289"/>
        <end position="314"/>
    </location>
</feature>
<keyword evidence="2 5" id="KW-0812">Transmembrane</keyword>
<dbReference type="RefSeq" id="WP_280999327.1">
    <property type="nucleotide sequence ID" value="NZ_CP069362.1"/>
</dbReference>
<evidence type="ECO:0000313" key="8">
    <source>
        <dbReference type="Proteomes" id="UP001232493"/>
    </source>
</evidence>
<feature type="transmembrane region" description="Helical" evidence="5">
    <location>
        <begin position="344"/>
        <end position="363"/>
    </location>
</feature>
<dbReference type="PROSITE" id="PS51012">
    <property type="entry name" value="ABC_TM2"/>
    <property type="match status" value="1"/>
</dbReference>
<sequence length="372" mass="43434">MKKILKLAYYQFKNDIREFDTFFWSFVFPLILFMILVSIFGKPNELNIKDFNVGIVYEKNINILSKTILSKTFDNMPMNKTEIKNLNEAIEKLKSRKLDAVLFIPKTLILINDINPQVDLYYVEGRSGSNISKDIIKIFMDYVNIEMIKRVKNIKDDIEIERVSVNSLKGKFSYKDFVFPGILMLSIMSVSFFNIPFNILFSREKGVNKRYLLVPIRGSSYFFAVVISSILMVLISSIFVVIESIFMKVSNKFFTIEFIAFYIYALIVLFSIGLIFVSISKKLSTSMVLINILFQVSMFLGGLYFPIFNIPWIIKWYVYINPVTYLVEGMRRLVGFNIAPFSNIWIYVVPTIWLFISILLFSLNYKKVLGYE</sequence>
<dbReference type="PANTHER" id="PTHR43027:SF2">
    <property type="entry name" value="TRANSPORT PERMEASE PROTEIN"/>
    <property type="match status" value="1"/>
</dbReference>
<feature type="transmembrane region" description="Helical" evidence="5">
    <location>
        <begin position="221"/>
        <end position="242"/>
    </location>
</feature>
<evidence type="ECO:0000256" key="4">
    <source>
        <dbReference type="ARBA" id="ARBA00023136"/>
    </source>
</evidence>
<dbReference type="InterPro" id="IPR052902">
    <property type="entry name" value="ABC-2_transporter"/>
</dbReference>
<dbReference type="Proteomes" id="UP001232493">
    <property type="component" value="Chromosome"/>
</dbReference>
<feature type="transmembrane region" description="Helical" evidence="5">
    <location>
        <begin position="177"/>
        <end position="201"/>
    </location>
</feature>
<keyword evidence="4 5" id="KW-0472">Membrane</keyword>
<dbReference type="EMBL" id="CP069362">
    <property type="protein sequence ID" value="WGS65131.1"/>
    <property type="molecule type" value="Genomic_DNA"/>
</dbReference>
<evidence type="ECO:0000256" key="5">
    <source>
        <dbReference type="SAM" id="Phobius"/>
    </source>
</evidence>
<reference evidence="7 8" key="1">
    <citation type="submission" date="2021-02" db="EMBL/GenBank/DDBJ databases">
        <title>Characterization of Marinitoga sp. nov. str. BP5-C20A.</title>
        <authorList>
            <person name="Erauso G."/>
            <person name="Postec A."/>
        </authorList>
    </citation>
    <scope>NUCLEOTIDE SEQUENCE [LARGE SCALE GENOMIC DNA]</scope>
    <source>
        <strain evidence="7 8">BP5-C20A</strain>
    </source>
</reference>
<evidence type="ECO:0000256" key="1">
    <source>
        <dbReference type="ARBA" id="ARBA00004141"/>
    </source>
</evidence>
<feature type="domain" description="ABC transmembrane type-2" evidence="6">
    <location>
        <begin position="136"/>
        <end position="364"/>
    </location>
</feature>
<keyword evidence="8" id="KW-1185">Reference proteome</keyword>
<keyword evidence="3 5" id="KW-1133">Transmembrane helix</keyword>
<dbReference type="PANTHER" id="PTHR43027">
    <property type="entry name" value="DOXORUBICIN RESISTANCE ABC TRANSPORTER PERMEASE PROTEIN DRRC-RELATED"/>
    <property type="match status" value="1"/>
</dbReference>
<accession>A0ABY8PR85</accession>
<feature type="transmembrane region" description="Helical" evidence="5">
    <location>
        <begin position="21"/>
        <end position="41"/>
    </location>
</feature>
<evidence type="ECO:0000256" key="3">
    <source>
        <dbReference type="ARBA" id="ARBA00022989"/>
    </source>
</evidence>
<protein>
    <submittedName>
        <fullName evidence="7">ABC transporter permease</fullName>
    </submittedName>
</protein>
<comment type="subcellular location">
    <subcellularLocation>
        <location evidence="1">Membrane</location>
        <topology evidence="1">Multi-pass membrane protein</topology>
    </subcellularLocation>
</comment>